<comment type="similarity">
    <text evidence="3">Belongs to the ferric reductase (FRE) family.</text>
</comment>
<dbReference type="Pfam" id="PF01794">
    <property type="entry name" value="Ferric_reduct"/>
    <property type="match status" value="1"/>
</dbReference>
<evidence type="ECO:0000313" key="17">
    <source>
        <dbReference type="EMBL" id="PON58180.1"/>
    </source>
</evidence>
<dbReference type="InterPro" id="IPR050369">
    <property type="entry name" value="RBOH/FRE"/>
</dbReference>
<dbReference type="InterPro" id="IPR013112">
    <property type="entry name" value="FAD-bd_8"/>
</dbReference>
<dbReference type="EC" id="1.16.1.7" evidence="14"/>
<keyword evidence="4" id="KW-0813">Transport</keyword>
<evidence type="ECO:0000256" key="7">
    <source>
        <dbReference type="ARBA" id="ARBA00022982"/>
    </source>
</evidence>
<dbReference type="Pfam" id="PF08022">
    <property type="entry name" value="FAD_binding_8"/>
    <property type="match status" value="1"/>
</dbReference>
<gene>
    <name evidence="17" type="ORF">PanWU01x14_167790</name>
</gene>
<dbReference type="AlphaFoldDB" id="A0A2P5CAU5"/>
<evidence type="ECO:0000313" key="18">
    <source>
        <dbReference type="Proteomes" id="UP000237105"/>
    </source>
</evidence>
<evidence type="ECO:0000256" key="15">
    <source>
        <dbReference type="SAM" id="Phobius"/>
    </source>
</evidence>
<dbReference type="PANTHER" id="PTHR11972">
    <property type="entry name" value="NADPH OXIDASE"/>
    <property type="match status" value="1"/>
</dbReference>
<dbReference type="SUPFAM" id="SSF52343">
    <property type="entry name" value="Ferredoxin reductase-like, C-terminal NADP-linked domain"/>
    <property type="match status" value="1"/>
</dbReference>
<dbReference type="SFLD" id="SFLDG01168">
    <property type="entry name" value="Ferric_reductase_subgroup_(FRE"/>
    <property type="match status" value="1"/>
</dbReference>
<evidence type="ECO:0000256" key="5">
    <source>
        <dbReference type="ARBA" id="ARBA00022692"/>
    </source>
</evidence>
<evidence type="ECO:0000256" key="8">
    <source>
        <dbReference type="ARBA" id="ARBA00022989"/>
    </source>
</evidence>
<feature type="transmembrane region" description="Helical" evidence="15">
    <location>
        <begin position="145"/>
        <end position="164"/>
    </location>
</feature>
<dbReference type="SFLD" id="SFLDS00052">
    <property type="entry name" value="Ferric_Reductase_Domain"/>
    <property type="match status" value="1"/>
</dbReference>
<feature type="transmembrane region" description="Helical" evidence="15">
    <location>
        <begin position="43"/>
        <end position="63"/>
    </location>
</feature>
<sequence length="692" mass="78339">MVVFVGYILIWFMMPTKTFYLQWLPDIHAKTDSTYFGQQGANILIYTFPILFIATLSCLYLHIRKKMDDNNTERRENVYWKSWSRPVLVKGPLGIVSWMELSFLAMFITLLVWSFCSYLHSMFANINQQAAQMRLSLWEAKLESSALMLGLVGNICLAFLFFPVTRGSSILQLIGLTSESSIKYHIWLGHIAMTLFTAHGLCYIIFSAKTNQISQMLKWNQVGISNVAGEVALVSGLIMWGTSFHAIRRKIFELFFYTHHLYVVFVVFFVLHVGSSYSCVMLPGFYLFLIDRYLRFLQSQQKIRVVSARVLPCQVVELNFSKCPGLSYSPRSNVFLNVPGISKLQWHPFTVTSSSNLEPEKLSVVIKSEGSWSQNLYDRLSSSPRMDRMEISIEGPYGPSSTEFLRHETLVMISGGSGITPFISIIRELLFIANKATSKTPSVLLICAFKKSEDLTMLELILPASGTNFDISRLQLQIEAYVTREEEPPTETLKLPQTEVWFKPNSSDLPVYAILGQNSWLWLALIVAASFLVFLVLMGVLTRYYIYPIAHRIDVMYSFSSKSALNMLFICVSIATATTAGFLTNRKQQRVAYKTRQIQNMNAPTPSTSPSAWFHNTAAERELESLPHQSLVRATTVRHGTRPDLKKILMVRQSSSAGVLVSGPRTMRQEVAAICSSGSANNLHFQSSSFSW</sequence>
<dbReference type="GO" id="GO:0006811">
    <property type="term" value="P:monoatomic ion transport"/>
    <property type="evidence" value="ECO:0007669"/>
    <property type="project" value="UniProtKB-KW"/>
</dbReference>
<dbReference type="GO" id="GO:0046872">
    <property type="term" value="F:metal ion binding"/>
    <property type="evidence" value="ECO:0007669"/>
    <property type="project" value="UniProtKB-KW"/>
</dbReference>
<proteinExistence type="inferred from homology"/>
<dbReference type="InterPro" id="IPR017938">
    <property type="entry name" value="Riboflavin_synthase-like_b-brl"/>
</dbReference>
<evidence type="ECO:0000256" key="13">
    <source>
        <dbReference type="ARBA" id="ARBA00050970"/>
    </source>
</evidence>
<evidence type="ECO:0000256" key="6">
    <source>
        <dbReference type="ARBA" id="ARBA00022723"/>
    </source>
</evidence>
<dbReference type="InterPro" id="IPR017927">
    <property type="entry name" value="FAD-bd_FR_type"/>
</dbReference>
<dbReference type="GO" id="GO:0140618">
    <property type="term" value="F:ferric-chelate reductase (NADH) activity"/>
    <property type="evidence" value="ECO:0007669"/>
    <property type="project" value="UniProtKB-EC"/>
</dbReference>
<dbReference type="InterPro" id="IPR039261">
    <property type="entry name" value="FNR_nucleotide-bd"/>
</dbReference>
<keyword evidence="6" id="KW-0479">Metal-binding</keyword>
<reference evidence="18" key="1">
    <citation type="submission" date="2016-06" db="EMBL/GenBank/DDBJ databases">
        <title>Parallel loss of symbiosis genes in relatives of nitrogen-fixing non-legume Parasponia.</title>
        <authorList>
            <person name="Van Velzen R."/>
            <person name="Holmer R."/>
            <person name="Bu F."/>
            <person name="Rutten L."/>
            <person name="Van Zeijl A."/>
            <person name="Liu W."/>
            <person name="Santuari L."/>
            <person name="Cao Q."/>
            <person name="Sharma T."/>
            <person name="Shen D."/>
            <person name="Roswanjaya Y."/>
            <person name="Wardhani T."/>
            <person name="Kalhor M.S."/>
            <person name="Jansen J."/>
            <person name="Van den Hoogen J."/>
            <person name="Gungor B."/>
            <person name="Hartog M."/>
            <person name="Hontelez J."/>
            <person name="Verver J."/>
            <person name="Yang W.-C."/>
            <person name="Schijlen E."/>
            <person name="Repin R."/>
            <person name="Schilthuizen M."/>
            <person name="Schranz E."/>
            <person name="Heidstra R."/>
            <person name="Miyata K."/>
            <person name="Fedorova E."/>
            <person name="Kohlen W."/>
            <person name="Bisseling T."/>
            <person name="Smit S."/>
            <person name="Geurts R."/>
        </authorList>
    </citation>
    <scope>NUCLEOTIDE SEQUENCE [LARGE SCALE GENOMIC DNA]</scope>
    <source>
        <strain evidence="18">cv. WU1-14</strain>
    </source>
</reference>
<accession>A0A2P5CAU5</accession>
<dbReference type="InterPro" id="IPR013130">
    <property type="entry name" value="Fe3_Rdtase_TM_dom"/>
</dbReference>
<dbReference type="OrthoDB" id="167398at2759"/>
<dbReference type="Pfam" id="PF08030">
    <property type="entry name" value="NAD_binding_6"/>
    <property type="match status" value="1"/>
</dbReference>
<evidence type="ECO:0000256" key="2">
    <source>
        <dbReference type="ARBA" id="ARBA00004141"/>
    </source>
</evidence>
<organism evidence="17 18">
    <name type="scientific">Parasponia andersonii</name>
    <name type="common">Sponia andersonii</name>
    <dbReference type="NCBI Taxonomy" id="3476"/>
    <lineage>
        <taxon>Eukaryota</taxon>
        <taxon>Viridiplantae</taxon>
        <taxon>Streptophyta</taxon>
        <taxon>Embryophyta</taxon>
        <taxon>Tracheophyta</taxon>
        <taxon>Spermatophyta</taxon>
        <taxon>Magnoliopsida</taxon>
        <taxon>eudicotyledons</taxon>
        <taxon>Gunneridae</taxon>
        <taxon>Pentapetalae</taxon>
        <taxon>rosids</taxon>
        <taxon>fabids</taxon>
        <taxon>Rosales</taxon>
        <taxon>Cannabaceae</taxon>
        <taxon>Parasponia</taxon>
    </lineage>
</organism>
<evidence type="ECO:0000256" key="4">
    <source>
        <dbReference type="ARBA" id="ARBA00022448"/>
    </source>
</evidence>
<comment type="cofactor">
    <cofactor evidence="1">
        <name>FAD</name>
        <dbReference type="ChEBI" id="CHEBI:57692"/>
    </cofactor>
</comment>
<feature type="transmembrane region" description="Helical" evidence="15">
    <location>
        <begin position="259"/>
        <end position="289"/>
    </location>
</feature>
<comment type="subcellular location">
    <subcellularLocation>
        <location evidence="2">Membrane</location>
        <topology evidence="2">Multi-pass membrane protein</topology>
    </subcellularLocation>
</comment>
<dbReference type="GO" id="GO:0005886">
    <property type="term" value="C:plasma membrane"/>
    <property type="evidence" value="ECO:0007669"/>
    <property type="project" value="TreeGrafter"/>
</dbReference>
<dbReference type="SUPFAM" id="SSF63380">
    <property type="entry name" value="Riboflavin synthase domain-like"/>
    <property type="match status" value="1"/>
</dbReference>
<dbReference type="PROSITE" id="PS51384">
    <property type="entry name" value="FAD_FR"/>
    <property type="match status" value="1"/>
</dbReference>
<feature type="transmembrane region" description="Helical" evidence="15">
    <location>
        <begin position="227"/>
        <end position="247"/>
    </location>
</feature>
<keyword evidence="18" id="KW-1185">Reference proteome</keyword>
<keyword evidence="11" id="KW-0406">Ion transport</keyword>
<keyword evidence="7" id="KW-0249">Electron transport</keyword>
<feature type="transmembrane region" description="Helical" evidence="15">
    <location>
        <begin position="101"/>
        <end position="124"/>
    </location>
</feature>
<keyword evidence="5 15" id="KW-0812">Transmembrane</keyword>
<dbReference type="EMBL" id="JXTB01000151">
    <property type="protein sequence ID" value="PON58180.1"/>
    <property type="molecule type" value="Genomic_DNA"/>
</dbReference>
<keyword evidence="12 15" id="KW-0472">Membrane</keyword>
<feature type="transmembrane region" description="Helical" evidence="15">
    <location>
        <begin position="566"/>
        <end position="584"/>
    </location>
</feature>
<feature type="domain" description="FAD-binding FR-type" evidence="16">
    <location>
        <begin position="298"/>
        <end position="403"/>
    </location>
</feature>
<feature type="transmembrane region" description="Helical" evidence="15">
    <location>
        <begin position="520"/>
        <end position="546"/>
    </location>
</feature>
<keyword evidence="8 15" id="KW-1133">Transmembrane helix</keyword>
<protein>
    <recommendedName>
        <fullName evidence="14">ferric-chelate reductase (NADH)</fullName>
        <ecNumber evidence="14">1.16.1.7</ecNumber>
    </recommendedName>
</protein>
<evidence type="ECO:0000256" key="9">
    <source>
        <dbReference type="ARBA" id="ARBA00023002"/>
    </source>
</evidence>
<evidence type="ECO:0000256" key="3">
    <source>
        <dbReference type="ARBA" id="ARBA00006278"/>
    </source>
</evidence>
<dbReference type="CDD" id="cd06186">
    <property type="entry name" value="NOX_Duox_like_FAD_NADP"/>
    <property type="match status" value="1"/>
</dbReference>
<dbReference type="Proteomes" id="UP000237105">
    <property type="component" value="Unassembled WGS sequence"/>
</dbReference>
<evidence type="ECO:0000256" key="12">
    <source>
        <dbReference type="ARBA" id="ARBA00023136"/>
    </source>
</evidence>
<dbReference type="Gene3D" id="3.40.50.80">
    <property type="entry name" value="Nucleotide-binding domain of ferredoxin-NADP reductase (FNR) module"/>
    <property type="match status" value="1"/>
</dbReference>
<comment type="catalytic activity">
    <reaction evidence="13">
        <text>2 a Fe(II)-siderophore + NAD(+) + H(+) = 2 a Fe(III)-siderophore + NADH</text>
        <dbReference type="Rhea" id="RHEA:15061"/>
        <dbReference type="Rhea" id="RHEA-COMP:11342"/>
        <dbReference type="Rhea" id="RHEA-COMP:11344"/>
        <dbReference type="ChEBI" id="CHEBI:15378"/>
        <dbReference type="ChEBI" id="CHEBI:29033"/>
        <dbReference type="ChEBI" id="CHEBI:29034"/>
        <dbReference type="ChEBI" id="CHEBI:57540"/>
        <dbReference type="ChEBI" id="CHEBI:57945"/>
        <dbReference type="EC" id="1.16.1.7"/>
    </reaction>
</comment>
<comment type="caution">
    <text evidence="17">The sequence shown here is derived from an EMBL/GenBank/DDBJ whole genome shotgun (WGS) entry which is preliminary data.</text>
</comment>
<dbReference type="InterPro" id="IPR013121">
    <property type="entry name" value="Fe_red_NAD-bd_6"/>
</dbReference>
<evidence type="ECO:0000259" key="16">
    <source>
        <dbReference type="PROSITE" id="PS51384"/>
    </source>
</evidence>
<evidence type="ECO:0000256" key="14">
    <source>
        <dbReference type="ARBA" id="ARBA00066905"/>
    </source>
</evidence>
<feature type="transmembrane region" description="Helical" evidence="15">
    <location>
        <begin position="6"/>
        <end position="23"/>
    </location>
</feature>
<dbReference type="FunFam" id="3.40.50.80:FF:000039">
    <property type="entry name" value="Ferric reduction oxidase 3"/>
    <property type="match status" value="1"/>
</dbReference>
<keyword evidence="10" id="KW-0408">Iron</keyword>
<dbReference type="PANTHER" id="PTHR11972:SF41">
    <property type="entry name" value="FERRIC REDUCTION OXIDASE 2"/>
    <property type="match status" value="1"/>
</dbReference>
<evidence type="ECO:0000256" key="10">
    <source>
        <dbReference type="ARBA" id="ARBA00023004"/>
    </source>
</evidence>
<name>A0A2P5CAU5_PARAD</name>
<evidence type="ECO:0000256" key="1">
    <source>
        <dbReference type="ARBA" id="ARBA00001974"/>
    </source>
</evidence>
<evidence type="ECO:0000256" key="11">
    <source>
        <dbReference type="ARBA" id="ARBA00023065"/>
    </source>
</evidence>
<keyword evidence="9" id="KW-0560">Oxidoreductase</keyword>
<feature type="transmembrane region" description="Helical" evidence="15">
    <location>
        <begin position="184"/>
        <end position="206"/>
    </location>
</feature>